<dbReference type="SUPFAM" id="SSF49879">
    <property type="entry name" value="SMAD/FHA domain"/>
    <property type="match status" value="1"/>
</dbReference>
<feature type="compositionally biased region" description="Basic and acidic residues" evidence="1">
    <location>
        <begin position="922"/>
        <end position="935"/>
    </location>
</feature>
<evidence type="ECO:0000313" key="6">
    <source>
        <dbReference type="RefSeq" id="XP_022317475.1"/>
    </source>
</evidence>
<feature type="compositionally biased region" description="Polar residues" evidence="1">
    <location>
        <begin position="936"/>
        <end position="951"/>
    </location>
</feature>
<dbReference type="PANTHER" id="PTHR16027">
    <property type="entry name" value="DILUTE DOMAIN-CONTAINING PROTEIN YPR089W"/>
    <property type="match status" value="1"/>
</dbReference>
<dbReference type="PROSITE" id="PS50200">
    <property type="entry name" value="RA"/>
    <property type="match status" value="1"/>
</dbReference>
<dbReference type="GO" id="GO:0051020">
    <property type="term" value="F:GTPase binding"/>
    <property type="evidence" value="ECO:0007669"/>
    <property type="project" value="TreeGrafter"/>
</dbReference>
<dbReference type="SMART" id="SM01132">
    <property type="entry name" value="DIL"/>
    <property type="match status" value="1"/>
</dbReference>
<dbReference type="InterPro" id="IPR001478">
    <property type="entry name" value="PDZ"/>
</dbReference>
<dbReference type="CDD" id="cd17116">
    <property type="entry name" value="RA_Radil_like"/>
    <property type="match status" value="1"/>
</dbReference>
<evidence type="ECO:0000256" key="1">
    <source>
        <dbReference type="SAM" id="MobiDB-lite"/>
    </source>
</evidence>
<dbReference type="RefSeq" id="XP_022317477.1">
    <property type="nucleotide sequence ID" value="XM_022461769.1"/>
</dbReference>
<evidence type="ECO:0000259" key="2">
    <source>
        <dbReference type="PROSITE" id="PS50106"/>
    </source>
</evidence>
<evidence type="ECO:0000313" key="5">
    <source>
        <dbReference type="Proteomes" id="UP000694844"/>
    </source>
</evidence>
<evidence type="ECO:0000313" key="9">
    <source>
        <dbReference type="RefSeq" id="XP_022317479.1"/>
    </source>
</evidence>
<feature type="compositionally biased region" description="Polar residues" evidence="1">
    <location>
        <begin position="1089"/>
        <end position="1105"/>
    </location>
</feature>
<dbReference type="KEGG" id="cvn:111120796"/>
<dbReference type="Gene3D" id="2.60.200.20">
    <property type="match status" value="1"/>
</dbReference>
<dbReference type="InterPro" id="IPR002710">
    <property type="entry name" value="Dilute_dom"/>
</dbReference>
<dbReference type="InterPro" id="IPR036034">
    <property type="entry name" value="PDZ_sf"/>
</dbReference>
<accession>A0A8B8CNU2</accession>
<dbReference type="InterPro" id="IPR008984">
    <property type="entry name" value="SMAD_FHA_dom_sf"/>
</dbReference>
<dbReference type="Pfam" id="PF01843">
    <property type="entry name" value="DIL"/>
    <property type="match status" value="1"/>
</dbReference>
<feature type="domain" description="Dilute" evidence="4">
    <location>
        <begin position="572"/>
        <end position="815"/>
    </location>
</feature>
<evidence type="ECO:0000259" key="3">
    <source>
        <dbReference type="PROSITE" id="PS50200"/>
    </source>
</evidence>
<dbReference type="GO" id="GO:0007165">
    <property type="term" value="P:signal transduction"/>
    <property type="evidence" value="ECO:0007669"/>
    <property type="project" value="InterPro"/>
</dbReference>
<evidence type="ECO:0000313" key="7">
    <source>
        <dbReference type="RefSeq" id="XP_022317477.1"/>
    </source>
</evidence>
<dbReference type="SUPFAM" id="SSF50156">
    <property type="entry name" value="PDZ domain-like"/>
    <property type="match status" value="1"/>
</dbReference>
<feature type="domain" description="PDZ" evidence="2">
    <location>
        <begin position="1132"/>
        <end position="1217"/>
    </location>
</feature>
<sequence length="1229" mass="137698">MDVPWSDRPVSHSLDFLHENDIDLESSLPLYLEEQQIRRRVIYTGRKNKSTSDETTTGQELSTDESSPGVLKIFGDKILPGAEYKSVLASKRSTSIELVKQALERYGLPPSLHTQYVLCEVVGSCLPNESFSEGTEIVKRNNSKWRRVCSRVISEFDRPLLLQNYWKPGDGHSRRYELRTKSEFSTIPAEDDTFGLNENARRISMSKLRRGAIPPAITWHERKMEKFADELNLDGTLSRFKSSWGVKKNDCDKVLNGLHVDNPNNVHHYSDLAKNQKNIIQDKETAFAPISRPFLLTLRGYDPQRDPLFHVLQTRTTVVCNTKDKGSSCIRLFAPDIQTKHCQLHLRRLTSSDNRSPGYNYCVEVECGVPSTIRVNGYPVSSRTSVQCGDILSMGNYYVFVFKDLTAGMDIPTDLPWLGMVDSNCNLTDDSQYRSKYPHKQNVVHVPPLMLNQVTDDSLSVSTAESSGESVGERFRFAYARDKEDEVVKAIAAVIRQNSVDFSLAPAFLYSMCVEYACHQTDRHSVRNLLLRILVVTRENVAELSKALQNNKFNCGLIKSKKQITIGEDYLSSLIRWMSNCVQLILYLRGQSSRSRAVGRGRLDDDTQGAFYELASGLEEIVVFCFQQTVYTITKALYMLLPAVLDSNPFSENHGPERRGGVWKIAMVLDVIVQMTNGQQLHTEVTKQLFMYIFFFCSTSVFNRLFLKDAGPSYYNWTAGVRIRANLGELEDWASRNGLDEEFGQLFEKLLTAAELLSTSKALLLKYDWMNMRVNYQPLNEAQLHRLLQGYNLGGKSPPYCWRPPPEDRHQALQEEDILLEMSGHPPFLFPQDCGVIDLAHPPDDKEFWTNFKKLYSQYGVAEDDSDIASNASYTPRLTASFPKVELQKSFFSQPIIKPRNAGHKSSPRRVQFAPTNTENDAGPHVRDSQEDCRSSRNFQHQSNDSVSSDSLIVRGSVPRASGICHPRSVSFNESADKRLDELITNGLTNGAPVPVKGDVQNIRCLSPPPLPPRQGREVPSKVAPDLPPKHGENSQLTSTSSSTSVQNEGPRTQLILNGESHESADDDSGEYVFTKDLLVNLNKQILDTQQQHRMATRPQSTPSSPREDDVFADISDHQDVSPRSTTNPVFAVSIAKGSNGLGLGLIDGLYTPLRMAGIYIRKILSGSPAEELGQISVGDRLLCVNGKSIVGADYQSAMRLIRASGENLTLLIAKGNETIAAKVSSTNC</sequence>
<dbReference type="PROSITE" id="PS51126">
    <property type="entry name" value="DILUTE"/>
    <property type="match status" value="1"/>
</dbReference>
<dbReference type="RefSeq" id="XP_022317479.1">
    <property type="nucleotide sequence ID" value="XM_022461771.1"/>
</dbReference>
<proteinExistence type="predicted"/>
<reference evidence="6 7" key="1">
    <citation type="submission" date="2025-04" db="UniProtKB">
        <authorList>
            <consortium name="RefSeq"/>
        </authorList>
    </citation>
    <scope>IDENTIFICATION</scope>
    <source>
        <tissue evidence="6 7">Whole sample</tissue>
    </source>
</reference>
<dbReference type="InterPro" id="IPR000159">
    <property type="entry name" value="RA_dom"/>
</dbReference>
<dbReference type="Gene3D" id="2.30.42.10">
    <property type="match status" value="1"/>
</dbReference>
<keyword evidence="5" id="KW-1185">Reference proteome</keyword>
<dbReference type="RefSeq" id="XP_022317475.1">
    <property type="nucleotide sequence ID" value="XM_022461767.1"/>
</dbReference>
<evidence type="ECO:0000259" key="4">
    <source>
        <dbReference type="PROSITE" id="PS51126"/>
    </source>
</evidence>
<evidence type="ECO:0000313" key="8">
    <source>
        <dbReference type="RefSeq" id="XP_022317478.1"/>
    </source>
</evidence>
<dbReference type="SUPFAM" id="SSF54236">
    <property type="entry name" value="Ubiquitin-like"/>
    <property type="match status" value="1"/>
</dbReference>
<dbReference type="Pfam" id="PF00595">
    <property type="entry name" value="PDZ"/>
    <property type="match status" value="1"/>
</dbReference>
<dbReference type="RefSeq" id="XP_022317478.1">
    <property type="nucleotide sequence ID" value="XM_022461770.1"/>
</dbReference>
<dbReference type="SMART" id="SM00314">
    <property type="entry name" value="RA"/>
    <property type="match status" value="1"/>
</dbReference>
<feature type="region of interest" description="Disordered" evidence="1">
    <location>
        <begin position="896"/>
        <end position="951"/>
    </location>
</feature>
<dbReference type="GeneID" id="111120796"/>
<dbReference type="PROSITE" id="PS50106">
    <property type="entry name" value="PDZ"/>
    <property type="match status" value="1"/>
</dbReference>
<dbReference type="Proteomes" id="UP000694844">
    <property type="component" value="Chromosome 2"/>
</dbReference>
<dbReference type="Gene3D" id="3.10.20.90">
    <property type="entry name" value="Phosphatidylinositol 3-kinase Catalytic Subunit, Chain A, domain 1"/>
    <property type="match status" value="1"/>
</dbReference>
<dbReference type="SMART" id="SM00228">
    <property type="entry name" value="PDZ"/>
    <property type="match status" value="1"/>
</dbReference>
<feature type="domain" description="Ras-associating" evidence="3">
    <location>
        <begin position="67"/>
        <end position="183"/>
    </location>
</feature>
<feature type="compositionally biased region" description="Polar residues" evidence="1">
    <location>
        <begin position="53"/>
        <end position="66"/>
    </location>
</feature>
<organism evidence="5 7">
    <name type="scientific">Crassostrea virginica</name>
    <name type="common">Eastern oyster</name>
    <dbReference type="NCBI Taxonomy" id="6565"/>
    <lineage>
        <taxon>Eukaryota</taxon>
        <taxon>Metazoa</taxon>
        <taxon>Spiralia</taxon>
        <taxon>Lophotrochozoa</taxon>
        <taxon>Mollusca</taxon>
        <taxon>Bivalvia</taxon>
        <taxon>Autobranchia</taxon>
        <taxon>Pteriomorphia</taxon>
        <taxon>Ostreida</taxon>
        <taxon>Ostreoidea</taxon>
        <taxon>Ostreidae</taxon>
        <taxon>Crassostrea</taxon>
    </lineage>
</organism>
<dbReference type="Pfam" id="PF00788">
    <property type="entry name" value="RA"/>
    <property type="match status" value="1"/>
</dbReference>
<dbReference type="OrthoDB" id="3908708at2759"/>
<protein>
    <submittedName>
        <fullName evidence="6 7">Ras-associating and dilute domain-containing protein-like</fullName>
    </submittedName>
</protein>
<feature type="region of interest" description="Disordered" evidence="1">
    <location>
        <begin position="48"/>
        <end position="67"/>
    </location>
</feature>
<gene>
    <name evidence="6 7 8 9" type="primary">LOC111120796</name>
</gene>
<feature type="region of interest" description="Disordered" evidence="1">
    <location>
        <begin position="987"/>
        <end position="1050"/>
    </location>
</feature>
<dbReference type="AlphaFoldDB" id="A0A8B8CNU2"/>
<feature type="region of interest" description="Disordered" evidence="1">
    <location>
        <begin position="1089"/>
        <end position="1109"/>
    </location>
</feature>
<dbReference type="InterPro" id="IPR029071">
    <property type="entry name" value="Ubiquitin-like_domsf"/>
</dbReference>
<dbReference type="InterPro" id="IPR052072">
    <property type="entry name" value="Vascular_dev_regulator"/>
</dbReference>
<dbReference type="PANTHER" id="PTHR16027:SF9">
    <property type="entry name" value="RAS-ASSOCIATING AND DILUTE DOMAIN-CONTAINING PROTEIN"/>
    <property type="match status" value="1"/>
</dbReference>
<name>A0A8B8CNU2_CRAVI</name>